<dbReference type="Proteomes" id="UP000094389">
    <property type="component" value="Unassembled WGS sequence"/>
</dbReference>
<organism evidence="2 3">
    <name type="scientific">Cyberlindnera jadinii (strain ATCC 18201 / CBS 1600 / BCRC 20928 / JCM 3617 / NBRC 0987 / NRRL Y-1542)</name>
    <name type="common">Torula yeast</name>
    <name type="synonym">Candida utilis</name>
    <dbReference type="NCBI Taxonomy" id="983966"/>
    <lineage>
        <taxon>Eukaryota</taxon>
        <taxon>Fungi</taxon>
        <taxon>Dikarya</taxon>
        <taxon>Ascomycota</taxon>
        <taxon>Saccharomycotina</taxon>
        <taxon>Saccharomycetes</taxon>
        <taxon>Phaffomycetales</taxon>
        <taxon>Phaffomycetaceae</taxon>
        <taxon>Cyberlindnera</taxon>
    </lineage>
</organism>
<keyword evidence="1" id="KW-0472">Membrane</keyword>
<sequence>MDCIYNDGVLHSFLTRLLDTTTHERLTAFDLGSSSLSSSFGFFLLLFEGEVLLVEVLRTFLLLLKSYIIGAVSDFFFAISNIFPVQPIQFTYA</sequence>
<gene>
    <name evidence="2" type="ORF">CYBJADRAFT_31840</name>
</gene>
<feature type="transmembrane region" description="Helical" evidence="1">
    <location>
        <begin position="26"/>
        <end position="47"/>
    </location>
</feature>
<dbReference type="EMBL" id="KV453940">
    <property type="protein sequence ID" value="ODV71532.1"/>
    <property type="molecule type" value="Genomic_DNA"/>
</dbReference>
<evidence type="ECO:0000256" key="1">
    <source>
        <dbReference type="SAM" id="Phobius"/>
    </source>
</evidence>
<dbReference type="AlphaFoldDB" id="A0A1E4RW71"/>
<keyword evidence="1" id="KW-0812">Transmembrane</keyword>
<keyword evidence="1" id="KW-1133">Transmembrane helix</keyword>
<feature type="transmembrane region" description="Helical" evidence="1">
    <location>
        <begin position="59"/>
        <end position="83"/>
    </location>
</feature>
<proteinExistence type="predicted"/>
<keyword evidence="3" id="KW-1185">Reference proteome</keyword>
<reference evidence="2 3" key="1">
    <citation type="journal article" date="2016" name="Proc. Natl. Acad. Sci. U.S.A.">
        <title>Comparative genomics of biotechnologically important yeasts.</title>
        <authorList>
            <person name="Riley R."/>
            <person name="Haridas S."/>
            <person name="Wolfe K.H."/>
            <person name="Lopes M.R."/>
            <person name="Hittinger C.T."/>
            <person name="Goeker M."/>
            <person name="Salamov A.A."/>
            <person name="Wisecaver J.H."/>
            <person name="Long T.M."/>
            <person name="Calvey C.H."/>
            <person name="Aerts A.L."/>
            <person name="Barry K.W."/>
            <person name="Choi C."/>
            <person name="Clum A."/>
            <person name="Coughlan A.Y."/>
            <person name="Deshpande S."/>
            <person name="Douglass A.P."/>
            <person name="Hanson S.J."/>
            <person name="Klenk H.-P."/>
            <person name="LaButti K.M."/>
            <person name="Lapidus A."/>
            <person name="Lindquist E.A."/>
            <person name="Lipzen A.M."/>
            <person name="Meier-Kolthoff J.P."/>
            <person name="Ohm R.A."/>
            <person name="Otillar R.P."/>
            <person name="Pangilinan J.L."/>
            <person name="Peng Y."/>
            <person name="Rokas A."/>
            <person name="Rosa C.A."/>
            <person name="Scheuner C."/>
            <person name="Sibirny A.A."/>
            <person name="Slot J.C."/>
            <person name="Stielow J.B."/>
            <person name="Sun H."/>
            <person name="Kurtzman C.P."/>
            <person name="Blackwell M."/>
            <person name="Grigoriev I.V."/>
            <person name="Jeffries T.W."/>
        </authorList>
    </citation>
    <scope>NUCLEOTIDE SEQUENCE [LARGE SCALE GENOMIC DNA]</scope>
    <source>
        <strain evidence="3">ATCC 18201 / CBS 1600 / BCRC 20928 / JCM 3617 / NBRC 0987 / NRRL Y-1542</strain>
    </source>
</reference>
<evidence type="ECO:0000313" key="2">
    <source>
        <dbReference type="EMBL" id="ODV71532.1"/>
    </source>
</evidence>
<dbReference type="GeneID" id="30992057"/>
<protein>
    <submittedName>
        <fullName evidence="2">Uncharacterized protein</fullName>
    </submittedName>
</protein>
<evidence type="ECO:0000313" key="3">
    <source>
        <dbReference type="Proteomes" id="UP000094389"/>
    </source>
</evidence>
<accession>A0A1E4RW71</accession>
<name>A0A1E4RW71_CYBJN</name>
<dbReference type="RefSeq" id="XP_020068571.1">
    <property type="nucleotide sequence ID" value="XM_020217661.1"/>
</dbReference>